<dbReference type="Proteomes" id="UP001185927">
    <property type="component" value="Unassembled WGS sequence"/>
</dbReference>
<name>A0ABU4C3M3_RHOGO</name>
<dbReference type="EMBL" id="JAWLKB010000031">
    <property type="protein sequence ID" value="MDV6271102.1"/>
    <property type="molecule type" value="Genomic_DNA"/>
</dbReference>
<comment type="caution">
    <text evidence="1">The sequence shown here is derived from an EMBL/GenBank/DDBJ whole genome shotgun (WGS) entry which is preliminary data.</text>
</comment>
<sequence>MASKFKLDHEGVRQILKSPEAQAACMELAKQVAGNVSVRDGVDVLVRPYNSDRAGAQVIIAHPGGLGMQAKYGALTRAAASVGLSVKPR</sequence>
<reference evidence="1 2" key="1">
    <citation type="submission" date="2023-10" db="EMBL/GenBank/DDBJ databases">
        <title>Development of a sustainable strategy for remediation of hydrocarbon-contaminated territories based on the waste exchange concept.</title>
        <authorList>
            <person name="Krivoruchko A."/>
        </authorList>
    </citation>
    <scope>NUCLEOTIDE SEQUENCE [LARGE SCALE GENOMIC DNA]</scope>
    <source>
        <strain evidence="1 2">IEGM 1203</strain>
    </source>
</reference>
<accession>A0ABU4C3M3</accession>
<evidence type="ECO:0000313" key="2">
    <source>
        <dbReference type="Proteomes" id="UP001185927"/>
    </source>
</evidence>
<evidence type="ECO:0000313" key="1">
    <source>
        <dbReference type="EMBL" id="MDV6271102.1"/>
    </source>
</evidence>
<gene>
    <name evidence="1" type="ORF">R3Q16_31225</name>
</gene>
<dbReference type="RefSeq" id="WP_317545565.1">
    <property type="nucleotide sequence ID" value="NZ_JAWLKB010000031.1"/>
</dbReference>
<proteinExistence type="predicted"/>
<organism evidence="1 2">
    <name type="scientific">Rhodococcus globerulus</name>
    <dbReference type="NCBI Taxonomy" id="33008"/>
    <lineage>
        <taxon>Bacteria</taxon>
        <taxon>Bacillati</taxon>
        <taxon>Actinomycetota</taxon>
        <taxon>Actinomycetes</taxon>
        <taxon>Mycobacteriales</taxon>
        <taxon>Nocardiaceae</taxon>
        <taxon>Rhodococcus</taxon>
    </lineage>
</organism>
<protein>
    <submittedName>
        <fullName evidence="1">Uncharacterized protein</fullName>
    </submittedName>
</protein>
<keyword evidence="2" id="KW-1185">Reference proteome</keyword>